<dbReference type="RefSeq" id="WP_259824423.1">
    <property type="nucleotide sequence ID" value="NZ_CP175795.1"/>
</dbReference>
<name>A0ABT8Q571_9CORY</name>
<organism evidence="1 2">
    <name type="scientific">Corynebacterium kefirresidentii</name>
    <dbReference type="NCBI Taxonomy" id="1979527"/>
    <lineage>
        <taxon>Bacteria</taxon>
        <taxon>Bacillati</taxon>
        <taxon>Actinomycetota</taxon>
        <taxon>Actinomycetes</taxon>
        <taxon>Mycobacteriales</taxon>
        <taxon>Corynebacteriaceae</taxon>
        <taxon>Corynebacterium</taxon>
    </lineage>
</organism>
<keyword evidence="2" id="KW-1185">Reference proteome</keyword>
<evidence type="ECO:0000313" key="1">
    <source>
        <dbReference type="EMBL" id="MDN8620413.1"/>
    </source>
</evidence>
<protein>
    <submittedName>
        <fullName evidence="1">Uncharacterized protein</fullName>
    </submittedName>
</protein>
<dbReference type="Proteomes" id="UP001174347">
    <property type="component" value="Unassembled WGS sequence"/>
</dbReference>
<dbReference type="EMBL" id="JAUKFM010000005">
    <property type="protein sequence ID" value="MDN8620413.1"/>
    <property type="molecule type" value="Genomic_DNA"/>
</dbReference>
<sequence length="44" mass="4677">MERAIANWSTDGGSGSEWNQLIRSNGSYSGGAGHIYSLLNPANH</sequence>
<proteinExistence type="predicted"/>
<evidence type="ECO:0000313" key="2">
    <source>
        <dbReference type="Proteomes" id="UP001174347"/>
    </source>
</evidence>
<comment type="caution">
    <text evidence="1">The sequence shown here is derived from an EMBL/GenBank/DDBJ whole genome shotgun (WGS) entry which is preliminary data.</text>
</comment>
<reference evidence="1" key="1">
    <citation type="submission" date="2023-07" db="EMBL/GenBank/DDBJ databases">
        <title>Insights into the diversity of cutaneous corynebacteria.</title>
        <authorList>
            <person name="Bruggemann H."/>
            <person name="Poehlein A."/>
        </authorList>
    </citation>
    <scope>NUCLEOTIDE SEQUENCE</scope>
    <source>
        <strain evidence="1">P7_F1</strain>
    </source>
</reference>
<gene>
    <name evidence="1" type="ORF">Q0N36_07445</name>
</gene>
<accession>A0ABT8Q571</accession>